<dbReference type="NCBIfam" id="TIGR01614">
    <property type="entry name" value="PME_inhib"/>
    <property type="match status" value="1"/>
</dbReference>
<dbReference type="Pfam" id="PF04043">
    <property type="entry name" value="PMEI"/>
    <property type="match status" value="1"/>
</dbReference>
<dbReference type="PANTHER" id="PTHR31890">
    <property type="entry name" value="PLANT INVERTASE/PECTIN METHYLESTERASE INHIBITOR SUPERFAMILY PROTEIN"/>
    <property type="match status" value="1"/>
</dbReference>
<dbReference type="AlphaFoldDB" id="A0A2U1NAZ4"/>
<evidence type="ECO:0000313" key="3">
    <source>
        <dbReference type="Proteomes" id="UP000245207"/>
    </source>
</evidence>
<dbReference type="Proteomes" id="UP000245207">
    <property type="component" value="Unassembled WGS sequence"/>
</dbReference>
<dbReference type="GO" id="GO:0004857">
    <property type="term" value="F:enzyme inhibitor activity"/>
    <property type="evidence" value="ECO:0007669"/>
    <property type="project" value="InterPro"/>
</dbReference>
<dbReference type="SUPFAM" id="SSF101148">
    <property type="entry name" value="Plant invertase/pectin methylesterase inhibitor"/>
    <property type="match status" value="1"/>
</dbReference>
<comment type="caution">
    <text evidence="2">The sequence shown here is derived from an EMBL/GenBank/DDBJ whole genome shotgun (WGS) entry which is preliminary data.</text>
</comment>
<feature type="domain" description="Pectinesterase inhibitor" evidence="1">
    <location>
        <begin position="30"/>
        <end position="171"/>
    </location>
</feature>
<evidence type="ECO:0000259" key="1">
    <source>
        <dbReference type="SMART" id="SM00856"/>
    </source>
</evidence>
<dbReference type="InterPro" id="IPR006501">
    <property type="entry name" value="Pectinesterase_inhib_dom"/>
</dbReference>
<name>A0A2U1NAZ4_ARTAN</name>
<dbReference type="PANTHER" id="PTHR31890:SF9">
    <property type="entry name" value="PLANT INVERTASE_PECTIN METHYLESTERASE INHIBITOR SUPERFAMILY PROTEIN"/>
    <property type="match status" value="1"/>
</dbReference>
<organism evidence="2 3">
    <name type="scientific">Artemisia annua</name>
    <name type="common">Sweet wormwood</name>
    <dbReference type="NCBI Taxonomy" id="35608"/>
    <lineage>
        <taxon>Eukaryota</taxon>
        <taxon>Viridiplantae</taxon>
        <taxon>Streptophyta</taxon>
        <taxon>Embryophyta</taxon>
        <taxon>Tracheophyta</taxon>
        <taxon>Spermatophyta</taxon>
        <taxon>Magnoliopsida</taxon>
        <taxon>eudicotyledons</taxon>
        <taxon>Gunneridae</taxon>
        <taxon>Pentapetalae</taxon>
        <taxon>asterids</taxon>
        <taxon>campanulids</taxon>
        <taxon>Asterales</taxon>
        <taxon>Asteraceae</taxon>
        <taxon>Asteroideae</taxon>
        <taxon>Anthemideae</taxon>
        <taxon>Artemisiinae</taxon>
        <taxon>Artemisia</taxon>
    </lineage>
</organism>
<dbReference type="Gene3D" id="1.20.140.40">
    <property type="entry name" value="Invertase/pectin methylesterase inhibitor family protein"/>
    <property type="match status" value="1"/>
</dbReference>
<dbReference type="EMBL" id="PKPP01003207">
    <property type="protein sequence ID" value="PWA70646.1"/>
    <property type="molecule type" value="Genomic_DNA"/>
</dbReference>
<dbReference type="InterPro" id="IPR035513">
    <property type="entry name" value="Invertase/methylesterase_inhib"/>
</dbReference>
<keyword evidence="3" id="KW-1185">Reference proteome</keyword>
<evidence type="ECO:0000313" key="2">
    <source>
        <dbReference type="EMBL" id="PWA70646.1"/>
    </source>
</evidence>
<protein>
    <submittedName>
        <fullName evidence="2">Invertase inhibitor</fullName>
    </submittedName>
</protein>
<sequence length="179" mass="20084">MATNYFSFAKILILFSFIYPILISNAYSSKPYELVNQACHKNANVKFCMDVLKSDINSKFAKNFTTLAKIAVNVAIRYSTRTRDHFQGVKTGPPGVLKSLKECIPAYNTVIMEFKVCFNEDECGLVRYDILVAGDEAERCQRIADFNGAQDSFITPTNNVTLEFVRLGSSLVDLTCSEM</sequence>
<reference evidence="2 3" key="1">
    <citation type="journal article" date="2018" name="Mol. Plant">
        <title>The genome of Artemisia annua provides insight into the evolution of Asteraceae family and artemisinin biosynthesis.</title>
        <authorList>
            <person name="Shen Q."/>
            <person name="Zhang L."/>
            <person name="Liao Z."/>
            <person name="Wang S."/>
            <person name="Yan T."/>
            <person name="Shi P."/>
            <person name="Liu M."/>
            <person name="Fu X."/>
            <person name="Pan Q."/>
            <person name="Wang Y."/>
            <person name="Lv Z."/>
            <person name="Lu X."/>
            <person name="Zhang F."/>
            <person name="Jiang W."/>
            <person name="Ma Y."/>
            <person name="Chen M."/>
            <person name="Hao X."/>
            <person name="Li L."/>
            <person name="Tang Y."/>
            <person name="Lv G."/>
            <person name="Zhou Y."/>
            <person name="Sun X."/>
            <person name="Brodelius P.E."/>
            <person name="Rose J.K.C."/>
            <person name="Tang K."/>
        </authorList>
    </citation>
    <scope>NUCLEOTIDE SEQUENCE [LARGE SCALE GENOMIC DNA]</scope>
    <source>
        <strain evidence="3">cv. Huhao1</strain>
        <tissue evidence="2">Leaf</tissue>
    </source>
</reference>
<gene>
    <name evidence="2" type="ORF">CTI12_AA133200</name>
</gene>
<accession>A0A2U1NAZ4</accession>
<dbReference type="SMART" id="SM00856">
    <property type="entry name" value="PMEI"/>
    <property type="match status" value="1"/>
</dbReference>
<proteinExistence type="predicted"/>
<dbReference type="OrthoDB" id="764172at2759"/>